<name>A0A9P9BM72_9PEZI</name>
<dbReference type="AlphaFoldDB" id="A0A9P9BM72"/>
<reference evidence="2" key="1">
    <citation type="journal article" date="2021" name="Nat. Commun.">
        <title>Genetic determinants of endophytism in the Arabidopsis root mycobiome.</title>
        <authorList>
            <person name="Mesny F."/>
            <person name="Miyauchi S."/>
            <person name="Thiergart T."/>
            <person name="Pickel B."/>
            <person name="Atanasova L."/>
            <person name="Karlsson M."/>
            <person name="Huettel B."/>
            <person name="Barry K.W."/>
            <person name="Haridas S."/>
            <person name="Chen C."/>
            <person name="Bauer D."/>
            <person name="Andreopoulos W."/>
            <person name="Pangilinan J."/>
            <person name="LaButti K."/>
            <person name="Riley R."/>
            <person name="Lipzen A."/>
            <person name="Clum A."/>
            <person name="Drula E."/>
            <person name="Henrissat B."/>
            <person name="Kohler A."/>
            <person name="Grigoriev I.V."/>
            <person name="Martin F.M."/>
            <person name="Hacquard S."/>
        </authorList>
    </citation>
    <scope>NUCLEOTIDE SEQUENCE</scope>
    <source>
        <strain evidence="2">MPI-CAGE-CH-0230</strain>
    </source>
</reference>
<organism evidence="2 3">
    <name type="scientific">Microdochium trichocladiopsis</name>
    <dbReference type="NCBI Taxonomy" id="1682393"/>
    <lineage>
        <taxon>Eukaryota</taxon>
        <taxon>Fungi</taxon>
        <taxon>Dikarya</taxon>
        <taxon>Ascomycota</taxon>
        <taxon>Pezizomycotina</taxon>
        <taxon>Sordariomycetes</taxon>
        <taxon>Xylariomycetidae</taxon>
        <taxon>Xylariales</taxon>
        <taxon>Microdochiaceae</taxon>
        <taxon>Microdochium</taxon>
    </lineage>
</organism>
<dbReference type="Proteomes" id="UP000756346">
    <property type="component" value="Unassembled WGS sequence"/>
</dbReference>
<dbReference type="RefSeq" id="XP_046005759.1">
    <property type="nucleotide sequence ID" value="XM_046162574.1"/>
</dbReference>
<accession>A0A9P9BM72</accession>
<gene>
    <name evidence="2" type="ORF">B0I36DRAFT_43122</name>
</gene>
<dbReference type="GeneID" id="70192120"/>
<comment type="caution">
    <text evidence="2">The sequence shown here is derived from an EMBL/GenBank/DDBJ whole genome shotgun (WGS) entry which is preliminary data.</text>
</comment>
<protein>
    <submittedName>
        <fullName evidence="2">Uncharacterized protein</fullName>
    </submittedName>
</protein>
<evidence type="ECO:0000313" key="2">
    <source>
        <dbReference type="EMBL" id="KAH7016135.1"/>
    </source>
</evidence>
<keyword evidence="3" id="KW-1185">Reference proteome</keyword>
<evidence type="ECO:0000313" key="3">
    <source>
        <dbReference type="Proteomes" id="UP000756346"/>
    </source>
</evidence>
<evidence type="ECO:0000256" key="1">
    <source>
        <dbReference type="SAM" id="MobiDB-lite"/>
    </source>
</evidence>
<dbReference type="EMBL" id="JAGTJQ010000012">
    <property type="protein sequence ID" value="KAH7016135.1"/>
    <property type="molecule type" value="Genomic_DNA"/>
</dbReference>
<feature type="region of interest" description="Disordered" evidence="1">
    <location>
        <begin position="87"/>
        <end position="115"/>
    </location>
</feature>
<proteinExistence type="predicted"/>
<sequence length="115" mass="13169">MISRLRGFVVFYGVTSALFSAEMGRVRSGFGGQEVCVWPQALPVWCRPGTDLVTIWWRLEQTEPRDRRGPQMSVNEKWSMWIGNTASSRPLRLPNAPETPEKMRHVIKRGNPQIS</sequence>